<dbReference type="Pfam" id="PF01584">
    <property type="entry name" value="CheW"/>
    <property type="match status" value="1"/>
</dbReference>
<dbReference type="GO" id="GO:0006935">
    <property type="term" value="P:chemotaxis"/>
    <property type="evidence" value="ECO:0007669"/>
    <property type="project" value="InterPro"/>
</dbReference>
<dbReference type="InterPro" id="IPR036061">
    <property type="entry name" value="CheW-like_dom_sf"/>
</dbReference>
<dbReference type="PANTHER" id="PTHR22617">
    <property type="entry name" value="CHEMOTAXIS SENSOR HISTIDINE KINASE-RELATED"/>
    <property type="match status" value="1"/>
</dbReference>
<dbReference type="RefSeq" id="WP_084577022.1">
    <property type="nucleotide sequence ID" value="NZ_CP155572.1"/>
</dbReference>
<organism evidence="2 3">
    <name type="scientific">Sporomusa malonica</name>
    <dbReference type="NCBI Taxonomy" id="112901"/>
    <lineage>
        <taxon>Bacteria</taxon>
        <taxon>Bacillati</taxon>
        <taxon>Bacillota</taxon>
        <taxon>Negativicutes</taxon>
        <taxon>Selenomonadales</taxon>
        <taxon>Sporomusaceae</taxon>
        <taxon>Sporomusa</taxon>
    </lineage>
</organism>
<dbReference type="PANTHER" id="PTHR22617:SF23">
    <property type="entry name" value="CHEMOTAXIS PROTEIN CHEW"/>
    <property type="match status" value="1"/>
</dbReference>
<dbReference type="SMART" id="SM00260">
    <property type="entry name" value="CheW"/>
    <property type="match status" value="1"/>
</dbReference>
<reference evidence="2 3" key="1">
    <citation type="submission" date="2017-04" db="EMBL/GenBank/DDBJ databases">
        <authorList>
            <person name="Afonso C.L."/>
            <person name="Miller P.J."/>
            <person name="Scott M.A."/>
            <person name="Spackman E."/>
            <person name="Goraichik I."/>
            <person name="Dimitrov K.M."/>
            <person name="Suarez D.L."/>
            <person name="Swayne D.E."/>
        </authorList>
    </citation>
    <scope>NUCLEOTIDE SEQUENCE [LARGE SCALE GENOMIC DNA]</scope>
    <source>
        <strain evidence="2 3">DSM 5090</strain>
    </source>
</reference>
<dbReference type="Proteomes" id="UP000192738">
    <property type="component" value="Unassembled WGS sequence"/>
</dbReference>
<dbReference type="AlphaFoldDB" id="A0A1W2DEW6"/>
<protein>
    <submittedName>
        <fullName evidence="2">Purine-binding chemotaxis protein CheW</fullName>
    </submittedName>
</protein>
<sequence length="151" mass="16714">MATIQLVVFEINGSEYGVDALAVNGILRSKKFTVQKIPGVSEVIEGMINLRGHVNYIYNLRIKFGLKKAELADESKFVMLNIGSQVVGCVVDEVTDIVRFDETDLQPAPTLSTRGNLSYLKGIGKVDDRMIIILDPVQLLSSDETLDMIRI</sequence>
<evidence type="ECO:0000259" key="1">
    <source>
        <dbReference type="PROSITE" id="PS50851"/>
    </source>
</evidence>
<dbReference type="GO" id="GO:0007165">
    <property type="term" value="P:signal transduction"/>
    <property type="evidence" value="ECO:0007669"/>
    <property type="project" value="InterPro"/>
</dbReference>
<proteinExistence type="predicted"/>
<gene>
    <name evidence="2" type="ORF">SAMN04488500_11575</name>
</gene>
<evidence type="ECO:0000313" key="3">
    <source>
        <dbReference type="Proteomes" id="UP000192738"/>
    </source>
</evidence>
<keyword evidence="3" id="KW-1185">Reference proteome</keyword>
<dbReference type="PROSITE" id="PS50851">
    <property type="entry name" value="CHEW"/>
    <property type="match status" value="1"/>
</dbReference>
<dbReference type="EMBL" id="FWXI01000015">
    <property type="protein sequence ID" value="SMC96001.1"/>
    <property type="molecule type" value="Genomic_DNA"/>
</dbReference>
<dbReference type="STRING" id="112901.SAMN04488500_11575"/>
<dbReference type="OrthoDB" id="9794382at2"/>
<dbReference type="SUPFAM" id="SSF50341">
    <property type="entry name" value="CheW-like"/>
    <property type="match status" value="1"/>
</dbReference>
<dbReference type="InterPro" id="IPR039315">
    <property type="entry name" value="CheW"/>
</dbReference>
<dbReference type="Gene3D" id="2.30.30.40">
    <property type="entry name" value="SH3 Domains"/>
    <property type="match status" value="1"/>
</dbReference>
<dbReference type="Gene3D" id="2.40.50.180">
    <property type="entry name" value="CheA-289, Domain 4"/>
    <property type="match status" value="1"/>
</dbReference>
<name>A0A1W2DEW6_9FIRM</name>
<accession>A0A1W2DEW6</accession>
<dbReference type="InterPro" id="IPR002545">
    <property type="entry name" value="CheW-lke_dom"/>
</dbReference>
<dbReference type="GO" id="GO:0005829">
    <property type="term" value="C:cytosol"/>
    <property type="evidence" value="ECO:0007669"/>
    <property type="project" value="TreeGrafter"/>
</dbReference>
<evidence type="ECO:0000313" key="2">
    <source>
        <dbReference type="EMBL" id="SMC96001.1"/>
    </source>
</evidence>
<feature type="domain" description="CheW-like" evidence="1">
    <location>
        <begin position="3"/>
        <end position="145"/>
    </location>
</feature>